<proteinExistence type="predicted"/>
<feature type="domain" description="PH" evidence="1">
    <location>
        <begin position="33"/>
        <end position="134"/>
    </location>
</feature>
<evidence type="ECO:0000259" key="2">
    <source>
        <dbReference type="PROSITE" id="PS50191"/>
    </source>
</evidence>
<dbReference type="InterPro" id="IPR011993">
    <property type="entry name" value="PH-like_dom_sf"/>
</dbReference>
<dbReference type="SMART" id="SM00233">
    <property type="entry name" value="PH"/>
    <property type="match status" value="1"/>
</dbReference>
<reference evidence="3 4" key="1">
    <citation type="journal article" date="2023" name="Commun. Biol.">
        <title>Genome analysis of Parmales, the sister group of diatoms, reveals the evolutionary specialization of diatoms from phago-mixotrophs to photoautotrophs.</title>
        <authorList>
            <person name="Ban H."/>
            <person name="Sato S."/>
            <person name="Yoshikawa S."/>
            <person name="Yamada K."/>
            <person name="Nakamura Y."/>
            <person name="Ichinomiya M."/>
            <person name="Sato N."/>
            <person name="Blanc-Mathieu R."/>
            <person name="Endo H."/>
            <person name="Kuwata A."/>
            <person name="Ogata H."/>
        </authorList>
    </citation>
    <scope>NUCLEOTIDE SEQUENCE [LARGE SCALE GENOMIC DNA]</scope>
</reference>
<dbReference type="Proteomes" id="UP001165060">
    <property type="component" value="Unassembled WGS sequence"/>
</dbReference>
<evidence type="ECO:0008006" key="5">
    <source>
        <dbReference type="Google" id="ProtNLM"/>
    </source>
</evidence>
<dbReference type="InterPro" id="IPR036865">
    <property type="entry name" value="CRAL-TRIO_dom_sf"/>
</dbReference>
<dbReference type="InterPro" id="IPR036273">
    <property type="entry name" value="CRAL/TRIO_N_dom_sf"/>
</dbReference>
<dbReference type="EMBL" id="BRYB01006179">
    <property type="protein sequence ID" value="GMI51296.1"/>
    <property type="molecule type" value="Genomic_DNA"/>
</dbReference>
<dbReference type="CDD" id="cd00170">
    <property type="entry name" value="SEC14"/>
    <property type="match status" value="1"/>
</dbReference>
<dbReference type="Pfam" id="PF00650">
    <property type="entry name" value="CRAL_TRIO"/>
    <property type="match status" value="1"/>
</dbReference>
<dbReference type="PANTHER" id="PTHR46590">
    <property type="entry name" value="PHOSPHATIDYLINOSITOL TRANSFER PROTEIN CSR1-RELATED"/>
    <property type="match status" value="1"/>
</dbReference>
<dbReference type="PANTHER" id="PTHR46590:SF1">
    <property type="entry name" value="PHOSPHATIDYLINOSITOL TRANSFER PROTEIN CSR1"/>
    <property type="match status" value="1"/>
</dbReference>
<dbReference type="Gene3D" id="3.40.525.10">
    <property type="entry name" value="CRAL-TRIO lipid binding domain"/>
    <property type="match status" value="1"/>
</dbReference>
<dbReference type="InterPro" id="IPR052432">
    <property type="entry name" value="PITP/CRAL-TRIO"/>
</dbReference>
<feature type="domain" description="CRAL-TRIO" evidence="2">
    <location>
        <begin position="232"/>
        <end position="393"/>
    </location>
</feature>
<evidence type="ECO:0000313" key="4">
    <source>
        <dbReference type="Proteomes" id="UP001165060"/>
    </source>
</evidence>
<dbReference type="Gene3D" id="2.30.29.30">
    <property type="entry name" value="Pleckstrin-homology domain (PH domain)/Phosphotyrosine-binding domain (PTB)"/>
    <property type="match status" value="1"/>
</dbReference>
<name>A0ABQ6NAA7_9STRA</name>
<dbReference type="Pfam" id="PF00169">
    <property type="entry name" value="PH"/>
    <property type="match status" value="1"/>
</dbReference>
<comment type="caution">
    <text evidence="3">The sequence shown here is derived from an EMBL/GenBank/DDBJ whole genome shotgun (WGS) entry which is preliminary data.</text>
</comment>
<dbReference type="Pfam" id="PF03765">
    <property type="entry name" value="CRAL_TRIO_N"/>
    <property type="match status" value="1"/>
</dbReference>
<accession>A0ABQ6NAA7</accession>
<evidence type="ECO:0000259" key="1">
    <source>
        <dbReference type="PROSITE" id="PS50003"/>
    </source>
</evidence>
<keyword evidence="4" id="KW-1185">Reference proteome</keyword>
<dbReference type="PROSITE" id="PS50191">
    <property type="entry name" value="CRAL_TRIO"/>
    <property type="match status" value="1"/>
</dbReference>
<organism evidence="3 4">
    <name type="scientific">Tetraparma gracilis</name>
    <dbReference type="NCBI Taxonomy" id="2962635"/>
    <lineage>
        <taxon>Eukaryota</taxon>
        <taxon>Sar</taxon>
        <taxon>Stramenopiles</taxon>
        <taxon>Ochrophyta</taxon>
        <taxon>Bolidophyceae</taxon>
        <taxon>Parmales</taxon>
        <taxon>Triparmaceae</taxon>
        <taxon>Tetraparma</taxon>
    </lineage>
</organism>
<dbReference type="SUPFAM" id="SSF46938">
    <property type="entry name" value="CRAL/TRIO N-terminal domain"/>
    <property type="match status" value="1"/>
</dbReference>
<evidence type="ECO:0000313" key="3">
    <source>
        <dbReference type="EMBL" id="GMI51296.1"/>
    </source>
</evidence>
<dbReference type="SUPFAM" id="SSF52087">
    <property type="entry name" value="CRAL/TRIO domain"/>
    <property type="match status" value="1"/>
</dbReference>
<dbReference type="SUPFAM" id="SSF50729">
    <property type="entry name" value="PH domain-like"/>
    <property type="match status" value="1"/>
</dbReference>
<dbReference type="InterPro" id="IPR001251">
    <property type="entry name" value="CRAL-TRIO_dom"/>
</dbReference>
<sequence length="422" mass="48254">MRAHANKSPVQKRKFRDSVMKVDDATSVVLRFVPEMKGALSKKFSRHWTWQERWFVTQGAYLVYYDDEAAAAAAAMASAKPLAAIDIRHLVSVELEDPVTVRLVLSDTRNSYLLRAESNSLATEWASNLSKRREVLLAALKEAQVEGVRPRSGSSVNVKDATLTPKTLATITDDELMALSSIKQQFASENYKELDSALCLRFLRARKGVVPDAIEFLRQHLDWRRATFPIEYEDIKNELSKGKFVMRGLDRDGDVVIYIRGSELGPDTYSSLENHMNMVFYLLERVKAEVLKDPMDKFCIIYDRYDVDRAKSDNDWVKAIAAALGNQYPESMKRCLVYPSNRVFRYIWNVVKVFFDPVTAAKIVMIGKQEELFKYVEPSQLVKRVGGTDDYEYKTEHVDTKEMMSEEAKNITRVGPPPQTVY</sequence>
<dbReference type="InterPro" id="IPR011074">
    <property type="entry name" value="CRAL/TRIO_N_dom"/>
</dbReference>
<dbReference type="SMART" id="SM01100">
    <property type="entry name" value="CRAL_TRIO_N"/>
    <property type="match status" value="1"/>
</dbReference>
<dbReference type="PROSITE" id="PS50003">
    <property type="entry name" value="PH_DOMAIN"/>
    <property type="match status" value="1"/>
</dbReference>
<dbReference type="SMART" id="SM00516">
    <property type="entry name" value="SEC14"/>
    <property type="match status" value="1"/>
</dbReference>
<dbReference type="InterPro" id="IPR001849">
    <property type="entry name" value="PH_domain"/>
</dbReference>
<protein>
    <recommendedName>
        <fullName evidence="5">CRAL-TRIO domain-containing protein</fullName>
    </recommendedName>
</protein>
<gene>
    <name evidence="3" type="ORF">TeGR_g8199</name>
</gene>